<accession>A0A9N9CWA9</accession>
<evidence type="ECO:0000313" key="5">
    <source>
        <dbReference type="Proteomes" id="UP000789739"/>
    </source>
</evidence>
<dbReference type="AlphaFoldDB" id="A0A9N9CWA9"/>
<dbReference type="OrthoDB" id="5593786at2759"/>
<comment type="caution">
    <text evidence="4">The sequence shown here is derived from an EMBL/GenBank/DDBJ whole genome shotgun (WGS) entry which is preliminary data.</text>
</comment>
<keyword evidence="5" id="KW-1185">Reference proteome</keyword>
<feature type="domain" description="HTH CENPB-type" evidence="3">
    <location>
        <begin position="1"/>
        <end position="43"/>
    </location>
</feature>
<dbReference type="InterPro" id="IPR006600">
    <property type="entry name" value="HTH_CenpB_DNA-bd_dom"/>
</dbReference>
<gene>
    <name evidence="4" type="ORF">PBRASI_LOCUS8473</name>
</gene>
<dbReference type="Gene3D" id="1.10.10.60">
    <property type="entry name" value="Homeodomain-like"/>
    <property type="match status" value="1"/>
</dbReference>
<evidence type="ECO:0000259" key="3">
    <source>
        <dbReference type="PROSITE" id="PS51253"/>
    </source>
</evidence>
<feature type="region of interest" description="Disordered" evidence="2">
    <location>
        <begin position="159"/>
        <end position="183"/>
    </location>
</feature>
<evidence type="ECO:0000256" key="2">
    <source>
        <dbReference type="SAM" id="MobiDB-lite"/>
    </source>
</evidence>
<dbReference type="Pfam" id="PF03221">
    <property type="entry name" value="HTH_Tnp_Tc5"/>
    <property type="match status" value="1"/>
</dbReference>
<dbReference type="EMBL" id="CAJVPI010001526">
    <property type="protein sequence ID" value="CAG8616777.1"/>
    <property type="molecule type" value="Genomic_DNA"/>
</dbReference>
<organism evidence="4 5">
    <name type="scientific">Paraglomus brasilianum</name>
    <dbReference type="NCBI Taxonomy" id="144538"/>
    <lineage>
        <taxon>Eukaryota</taxon>
        <taxon>Fungi</taxon>
        <taxon>Fungi incertae sedis</taxon>
        <taxon>Mucoromycota</taxon>
        <taxon>Glomeromycotina</taxon>
        <taxon>Glomeromycetes</taxon>
        <taxon>Paraglomerales</taxon>
        <taxon>Paraglomeraceae</taxon>
        <taxon>Paraglomus</taxon>
    </lineage>
</organism>
<feature type="compositionally biased region" description="Polar residues" evidence="2">
    <location>
        <begin position="159"/>
        <end position="171"/>
    </location>
</feature>
<feature type="non-terminal residue" evidence="4">
    <location>
        <position position="236"/>
    </location>
</feature>
<protein>
    <submittedName>
        <fullName evidence="4">7905_t:CDS:1</fullName>
    </submittedName>
</protein>
<evidence type="ECO:0000256" key="1">
    <source>
        <dbReference type="ARBA" id="ARBA00023125"/>
    </source>
</evidence>
<sequence>MATGDAILAKSRDYARRLEINDFRGTNGWLSKFKKRYGLRQMVKRGEAGSVPCENYLETEREKLHIMNELKNMNNDYFRHFTNICQSSYPEAFNFDDANPPIHQSHTQDFLPSTSLSPSGNVDVISMNTMDYRNTGDYMGDYALYQGNPSVSHFHPGNTDTMDGQLNTPNHDQAETHENSSCPLPVPFQTVCGSSDPYSDTMNDGPTDNIQHLNMANNSSISYILEPTNSGYVFMK</sequence>
<evidence type="ECO:0000313" key="4">
    <source>
        <dbReference type="EMBL" id="CAG8616777.1"/>
    </source>
</evidence>
<reference evidence="4" key="1">
    <citation type="submission" date="2021-06" db="EMBL/GenBank/DDBJ databases">
        <authorList>
            <person name="Kallberg Y."/>
            <person name="Tangrot J."/>
            <person name="Rosling A."/>
        </authorList>
    </citation>
    <scope>NUCLEOTIDE SEQUENCE</scope>
    <source>
        <strain evidence="4">BR232B</strain>
    </source>
</reference>
<dbReference type="Proteomes" id="UP000789739">
    <property type="component" value="Unassembled WGS sequence"/>
</dbReference>
<keyword evidence="1" id="KW-0238">DNA-binding</keyword>
<proteinExistence type="predicted"/>
<name>A0A9N9CWA9_9GLOM</name>
<dbReference type="GO" id="GO:0003677">
    <property type="term" value="F:DNA binding"/>
    <property type="evidence" value="ECO:0007669"/>
    <property type="project" value="UniProtKB-KW"/>
</dbReference>
<dbReference type="PROSITE" id="PS51253">
    <property type="entry name" value="HTH_CENPB"/>
    <property type="match status" value="1"/>
</dbReference>